<dbReference type="PANTHER" id="PTHR28110">
    <property type="entry name" value="TRANSMEMBRANE PROTEIN"/>
    <property type="match status" value="1"/>
</dbReference>
<dbReference type="OMA" id="DLYGCHG"/>
<evidence type="ECO:0000256" key="1">
    <source>
        <dbReference type="SAM" id="SignalP"/>
    </source>
</evidence>
<dbReference type="Proteomes" id="UP000054558">
    <property type="component" value="Unassembled WGS sequence"/>
</dbReference>
<feature type="signal peptide" evidence="1">
    <location>
        <begin position="1"/>
        <end position="23"/>
    </location>
</feature>
<feature type="chain" id="PRO_5012733879" description="DUF218 domain-containing protein" evidence="1">
    <location>
        <begin position="24"/>
        <end position="282"/>
    </location>
</feature>
<keyword evidence="3" id="KW-1185">Reference proteome</keyword>
<dbReference type="OrthoDB" id="4347at2759"/>
<reference evidence="2 3" key="1">
    <citation type="journal article" date="2014" name="Nat. Commun.">
        <title>Klebsormidium flaccidum genome reveals primary factors for plant terrestrial adaptation.</title>
        <authorList>
            <person name="Hori K."/>
            <person name="Maruyama F."/>
            <person name="Fujisawa T."/>
            <person name="Togashi T."/>
            <person name="Yamamoto N."/>
            <person name="Seo M."/>
            <person name="Sato S."/>
            <person name="Yamada T."/>
            <person name="Mori H."/>
            <person name="Tajima N."/>
            <person name="Moriyama T."/>
            <person name="Ikeuchi M."/>
            <person name="Watanabe M."/>
            <person name="Wada H."/>
            <person name="Kobayashi K."/>
            <person name="Saito M."/>
            <person name="Masuda T."/>
            <person name="Sasaki-Sekimoto Y."/>
            <person name="Mashiguchi K."/>
            <person name="Awai K."/>
            <person name="Shimojima M."/>
            <person name="Masuda S."/>
            <person name="Iwai M."/>
            <person name="Nobusawa T."/>
            <person name="Narise T."/>
            <person name="Kondo S."/>
            <person name="Saito H."/>
            <person name="Sato R."/>
            <person name="Murakawa M."/>
            <person name="Ihara Y."/>
            <person name="Oshima-Yamada Y."/>
            <person name="Ohtaka K."/>
            <person name="Satoh M."/>
            <person name="Sonobe K."/>
            <person name="Ishii M."/>
            <person name="Ohtani R."/>
            <person name="Kanamori-Sato M."/>
            <person name="Honoki R."/>
            <person name="Miyazaki D."/>
            <person name="Mochizuki H."/>
            <person name="Umetsu J."/>
            <person name="Higashi K."/>
            <person name="Shibata D."/>
            <person name="Kamiya Y."/>
            <person name="Sato N."/>
            <person name="Nakamura Y."/>
            <person name="Tabata S."/>
            <person name="Ida S."/>
            <person name="Kurokawa K."/>
            <person name="Ohta H."/>
        </authorList>
    </citation>
    <scope>NUCLEOTIDE SEQUENCE [LARGE SCALE GENOMIC DNA]</scope>
    <source>
        <strain evidence="2 3">NIES-2285</strain>
    </source>
</reference>
<accession>A0A1Y1HP45</accession>
<keyword evidence="1" id="KW-0732">Signal</keyword>
<evidence type="ECO:0000313" key="3">
    <source>
        <dbReference type="Proteomes" id="UP000054558"/>
    </source>
</evidence>
<sequence>MLVAVVLICFGLLVGFQLIGSRSRQLLDSNGLEMYGGRPAPFAGFSNLVMVAGHAVFTSANYVNADAESSWWLETYQQAAGQAQTFVDHIRAGIKEAARDPRALLMFSGGETRREAGPKSEAQSYWAVADAADWYGQAASVRGRAVTEEHARDSFENLLFSVCRFRELTGHYPLNITVVSYAFKEGRFASLHRDAIAFPASRFFYVGTPAAESVQTAAREGEAKVAAMYKEDPYGCNGALHEKRLLRDPYRRRLPYPQGCPEMEALFTYCGPRLYQGRLPWD</sequence>
<protein>
    <recommendedName>
        <fullName evidence="4">DUF218 domain-containing protein</fullName>
    </recommendedName>
</protein>
<dbReference type="STRING" id="105231.A0A1Y1HP45"/>
<evidence type="ECO:0008006" key="4">
    <source>
        <dbReference type="Google" id="ProtNLM"/>
    </source>
</evidence>
<organism evidence="2 3">
    <name type="scientific">Klebsormidium nitens</name>
    <name type="common">Green alga</name>
    <name type="synonym">Ulothrix nitens</name>
    <dbReference type="NCBI Taxonomy" id="105231"/>
    <lineage>
        <taxon>Eukaryota</taxon>
        <taxon>Viridiplantae</taxon>
        <taxon>Streptophyta</taxon>
        <taxon>Klebsormidiophyceae</taxon>
        <taxon>Klebsormidiales</taxon>
        <taxon>Klebsormidiaceae</taxon>
        <taxon>Klebsormidium</taxon>
    </lineage>
</organism>
<dbReference type="AlphaFoldDB" id="A0A1Y1HP45"/>
<dbReference type="InterPro" id="IPR055323">
    <property type="entry name" value="C57A10.07/YOR238W"/>
</dbReference>
<dbReference type="EMBL" id="DF237002">
    <property type="protein sequence ID" value="GAQ80400.1"/>
    <property type="molecule type" value="Genomic_DNA"/>
</dbReference>
<dbReference type="PANTHER" id="PTHR28110:SF1">
    <property type="entry name" value="TRANSMEMBRANE PROTEIN"/>
    <property type="match status" value="1"/>
</dbReference>
<proteinExistence type="predicted"/>
<evidence type="ECO:0000313" key="2">
    <source>
        <dbReference type="EMBL" id="GAQ80400.1"/>
    </source>
</evidence>
<name>A0A1Y1HP45_KLENI</name>
<gene>
    <name evidence="2" type="ORF">KFL_000530270</name>
</gene>